<organism evidence="1 2">
    <name type="scientific">Paenibacillus ferrarius</name>
    <dbReference type="NCBI Taxonomy" id="1469647"/>
    <lineage>
        <taxon>Bacteria</taxon>
        <taxon>Bacillati</taxon>
        <taxon>Bacillota</taxon>
        <taxon>Bacilli</taxon>
        <taxon>Bacillales</taxon>
        <taxon>Paenibacillaceae</taxon>
        <taxon>Paenibacillus</taxon>
    </lineage>
</organism>
<keyword evidence="2" id="KW-1185">Reference proteome</keyword>
<dbReference type="Proteomes" id="UP000190626">
    <property type="component" value="Unassembled WGS sequence"/>
</dbReference>
<proteinExistence type="predicted"/>
<evidence type="ECO:0000313" key="2">
    <source>
        <dbReference type="Proteomes" id="UP000190626"/>
    </source>
</evidence>
<reference evidence="2" key="1">
    <citation type="submission" date="2016-07" db="EMBL/GenBank/DDBJ databases">
        <authorList>
            <person name="Florea S."/>
            <person name="Webb J.S."/>
            <person name="Jaromczyk J."/>
            <person name="Schardl C.L."/>
        </authorList>
    </citation>
    <scope>NUCLEOTIDE SEQUENCE [LARGE SCALE GENOMIC DNA]</scope>
    <source>
        <strain evidence="2">CY1</strain>
    </source>
</reference>
<comment type="caution">
    <text evidence="1">The sequence shown here is derived from an EMBL/GenBank/DDBJ whole genome shotgun (WGS) entry which is preliminary data.</text>
</comment>
<gene>
    <name evidence="1" type="ORF">BC351_31190</name>
</gene>
<dbReference type="AlphaFoldDB" id="A0A1V4HHU7"/>
<dbReference type="RefSeq" id="WP_079414933.1">
    <property type="nucleotide sequence ID" value="NZ_MBTG01000021.1"/>
</dbReference>
<name>A0A1V4HHU7_9BACL</name>
<accession>A0A1V4HHU7</accession>
<evidence type="ECO:0000313" key="1">
    <source>
        <dbReference type="EMBL" id="OPH54682.1"/>
    </source>
</evidence>
<protein>
    <submittedName>
        <fullName evidence="1">Uncharacterized protein</fullName>
    </submittedName>
</protein>
<dbReference type="OrthoDB" id="2645706at2"/>
<dbReference type="EMBL" id="MBTG01000021">
    <property type="protein sequence ID" value="OPH54682.1"/>
    <property type="molecule type" value="Genomic_DNA"/>
</dbReference>
<sequence length="123" mass="13306">MPFTTGVITNTNVTGTAASNIVVNTRNIDLSNTAIITVQIFASVNSTVFHTDYATSYIVLPNAYDVREFFIAGNVAYEVQINVLNTTSAIMSVFGLDGFGNLVNDQRILQSDMSFITSLSPPM</sequence>